<evidence type="ECO:0000313" key="5">
    <source>
        <dbReference type="EMBL" id="QXJ21284.1"/>
    </source>
</evidence>
<feature type="domain" description="FAD/NAD(P)-binding" evidence="4">
    <location>
        <begin position="6"/>
        <end position="302"/>
    </location>
</feature>
<dbReference type="Proteomes" id="UP001049518">
    <property type="component" value="Chromosome"/>
</dbReference>
<evidence type="ECO:0000259" key="4">
    <source>
        <dbReference type="Pfam" id="PF07992"/>
    </source>
</evidence>
<evidence type="ECO:0000313" key="6">
    <source>
        <dbReference type="Proteomes" id="UP001049518"/>
    </source>
</evidence>
<proteinExistence type="predicted"/>
<dbReference type="SUPFAM" id="SSF51905">
    <property type="entry name" value="FAD/NAD(P)-binding domain"/>
    <property type="match status" value="1"/>
</dbReference>
<organism evidence="5 6">
    <name type="scientific">Actinomadura graeca</name>
    <dbReference type="NCBI Taxonomy" id="2750812"/>
    <lineage>
        <taxon>Bacteria</taxon>
        <taxon>Bacillati</taxon>
        <taxon>Actinomycetota</taxon>
        <taxon>Actinomycetes</taxon>
        <taxon>Streptosporangiales</taxon>
        <taxon>Thermomonosporaceae</taxon>
        <taxon>Actinomadura</taxon>
    </lineage>
</organism>
<keyword evidence="6" id="KW-1185">Reference proteome</keyword>
<name>A0ABX8QR58_9ACTN</name>
<dbReference type="Gene3D" id="3.50.50.60">
    <property type="entry name" value="FAD/NAD(P)-binding domain"/>
    <property type="match status" value="2"/>
</dbReference>
<dbReference type="InterPro" id="IPR036188">
    <property type="entry name" value="FAD/NAD-bd_sf"/>
</dbReference>
<evidence type="ECO:0000256" key="1">
    <source>
        <dbReference type="ARBA" id="ARBA00022630"/>
    </source>
</evidence>
<dbReference type="Pfam" id="PF07992">
    <property type="entry name" value="Pyr_redox_2"/>
    <property type="match status" value="1"/>
</dbReference>
<dbReference type="PRINTS" id="PR00469">
    <property type="entry name" value="PNDRDTASEII"/>
</dbReference>
<gene>
    <name evidence="5" type="ORF">AGRA3207_002121</name>
</gene>
<dbReference type="EMBL" id="CP059572">
    <property type="protein sequence ID" value="QXJ21284.1"/>
    <property type="molecule type" value="Genomic_DNA"/>
</dbReference>
<accession>A0ABX8QR58</accession>
<dbReference type="RefSeq" id="WP_231334427.1">
    <property type="nucleotide sequence ID" value="NZ_CP059572.1"/>
</dbReference>
<dbReference type="PANTHER" id="PTHR48105">
    <property type="entry name" value="THIOREDOXIN REDUCTASE 1-RELATED-RELATED"/>
    <property type="match status" value="1"/>
</dbReference>
<comment type="catalytic activity">
    <reaction evidence="3">
        <text>[thioredoxin]-dithiol + NADP(+) = [thioredoxin]-disulfide + NADPH + H(+)</text>
        <dbReference type="Rhea" id="RHEA:20345"/>
        <dbReference type="Rhea" id="RHEA-COMP:10698"/>
        <dbReference type="Rhea" id="RHEA-COMP:10700"/>
        <dbReference type="ChEBI" id="CHEBI:15378"/>
        <dbReference type="ChEBI" id="CHEBI:29950"/>
        <dbReference type="ChEBI" id="CHEBI:50058"/>
        <dbReference type="ChEBI" id="CHEBI:57783"/>
        <dbReference type="ChEBI" id="CHEBI:58349"/>
        <dbReference type="EC" id="1.8.1.9"/>
    </reaction>
</comment>
<reference evidence="5" key="1">
    <citation type="submission" date="2020-07" db="EMBL/GenBank/DDBJ databases">
        <authorList>
            <person name="Tarantini F.S."/>
            <person name="Hong K.W."/>
            <person name="Chan K.G."/>
        </authorList>
    </citation>
    <scope>NUCLEOTIDE SEQUENCE</scope>
    <source>
        <strain evidence="5">32-07</strain>
    </source>
</reference>
<dbReference type="InterPro" id="IPR050097">
    <property type="entry name" value="Ferredoxin-NADP_redctase_2"/>
</dbReference>
<keyword evidence="2" id="KW-0560">Oxidoreductase</keyword>
<keyword evidence="1" id="KW-0285">Flavoprotein</keyword>
<protein>
    <submittedName>
        <fullName evidence="5">NAD(P)/FAD-dependent oxidoreductase</fullName>
    </submittedName>
</protein>
<sequence length="347" mass="36167">MADECDVVVIGGGAAGLSGALMLARARRSVVVIDAGEPRNAPAEGVHGLLGLDGTRPGELLERGREEVRGYGGRILRGTVRSVARVEGWFVVERSVPGGVGGRPPTSDRSGGAGVRARRVLVTTGLADELPDVPGLRDRWGRDVLHCPYCHGWEVRDRAIGVLGGGPFSVHQALLFRQWSDDIVYFSHTAPPDGEQAEELAARGVRVVDGKVESLEVTGDRLAGVRPAGGDVVARDALVVSPRMVARAGFLEGLGLRPVEHPSGAGTHVPADAAGRTEVPGVWVAGNVTDLMAQVGAAAAAGALAAVQINADLVAEETRDAVARRGFSAASEARNCERVLGDRRHGL</sequence>
<dbReference type="PRINTS" id="PR00368">
    <property type="entry name" value="FADPNR"/>
</dbReference>
<evidence type="ECO:0000256" key="3">
    <source>
        <dbReference type="ARBA" id="ARBA00048132"/>
    </source>
</evidence>
<evidence type="ECO:0000256" key="2">
    <source>
        <dbReference type="ARBA" id="ARBA00023002"/>
    </source>
</evidence>
<dbReference type="InterPro" id="IPR023753">
    <property type="entry name" value="FAD/NAD-binding_dom"/>
</dbReference>